<evidence type="ECO:0000256" key="5">
    <source>
        <dbReference type="PIRSR" id="PIRSR000097-2"/>
    </source>
</evidence>
<evidence type="ECO:0000313" key="8">
    <source>
        <dbReference type="EMBL" id="KAK8861381.1"/>
    </source>
</evidence>
<feature type="binding site" evidence="5">
    <location>
        <position position="114"/>
    </location>
    <ligand>
        <name>substrate</name>
    </ligand>
</feature>
<comment type="similarity">
    <text evidence="1">Belongs to the aldo/keto reductase family.</text>
</comment>
<dbReference type="GO" id="GO:0016616">
    <property type="term" value="F:oxidoreductase activity, acting on the CH-OH group of donors, NAD or NADP as acceptor"/>
    <property type="evidence" value="ECO:0007669"/>
    <property type="project" value="UniProtKB-ARBA"/>
</dbReference>
<dbReference type="RefSeq" id="XP_066804006.1">
    <property type="nucleotide sequence ID" value="XM_066945317.1"/>
</dbReference>
<dbReference type="AlphaFoldDB" id="A0AAW0Z1J7"/>
<protein>
    <recommendedName>
        <fullName evidence="7">NADP-dependent oxidoreductase domain-containing protein</fullName>
    </recommendedName>
</protein>
<dbReference type="InterPro" id="IPR023210">
    <property type="entry name" value="NADP_OxRdtase_dom"/>
</dbReference>
<dbReference type="InterPro" id="IPR036812">
    <property type="entry name" value="NAD(P)_OxRdtase_dom_sf"/>
</dbReference>
<keyword evidence="2" id="KW-0521">NADP</keyword>
<sequence length="294" mass="32776">MTIVKAPTVTLNDGTQIPKIGYGLGTANFGKDCQAHILSALSTGYEYLDCAYMYGNSKHLGQALGDWKGKREDLFILQKCGKSNGTAEEKDPRKVLMTLLKDAKLDYVDLYLLHSPLLFDDITKAWTVMEELKAEGLTKSIGISNFREEDILKLKESWEVVASVNQIELHPYNAHAPNMVRLLSTCKDLGIVIESYGPLTPLFRSPGGPVESVVQQIARSKGVQESQVLLAWGAQFTGGVVVTTSSKKERQQLQLEAITRMSPLTQDEVDQISEAGKGKFFRWFMKDVWEQARE</sequence>
<dbReference type="Pfam" id="PF00248">
    <property type="entry name" value="Aldo_ket_red"/>
    <property type="match status" value="1"/>
</dbReference>
<dbReference type="PRINTS" id="PR00069">
    <property type="entry name" value="ALDKETRDTASE"/>
</dbReference>
<feature type="active site" description="Proton donor" evidence="4">
    <location>
        <position position="54"/>
    </location>
</feature>
<reference evidence="8 9" key="1">
    <citation type="journal article" date="2024" name="bioRxiv">
        <title>Comparative genomics of Cryptococcus and Kwoniella reveals pathogenesis evolution and contrasting karyotype dynamics via intercentromeric recombination or chromosome fusion.</title>
        <authorList>
            <person name="Coelho M.A."/>
            <person name="David-Palma M."/>
            <person name="Shea T."/>
            <person name="Bowers K."/>
            <person name="McGinley-Smith S."/>
            <person name="Mohammad A.W."/>
            <person name="Gnirke A."/>
            <person name="Yurkov A.M."/>
            <person name="Nowrousian M."/>
            <person name="Sun S."/>
            <person name="Cuomo C.A."/>
            <person name="Heitman J."/>
        </authorList>
    </citation>
    <scope>NUCLEOTIDE SEQUENCE [LARGE SCALE GENOMIC DNA]</scope>
    <source>
        <strain evidence="8 9">CBS 13917</strain>
    </source>
</reference>
<dbReference type="PROSITE" id="PS00062">
    <property type="entry name" value="ALDOKETO_REDUCTASE_2"/>
    <property type="match status" value="1"/>
</dbReference>
<evidence type="ECO:0000259" key="7">
    <source>
        <dbReference type="Pfam" id="PF00248"/>
    </source>
</evidence>
<feature type="site" description="Lowers pKa of active site Tyr" evidence="6">
    <location>
        <position position="79"/>
    </location>
</feature>
<evidence type="ECO:0000256" key="4">
    <source>
        <dbReference type="PIRSR" id="PIRSR000097-1"/>
    </source>
</evidence>
<dbReference type="PIRSF" id="PIRSF000097">
    <property type="entry name" value="AKR"/>
    <property type="match status" value="1"/>
</dbReference>
<dbReference type="SUPFAM" id="SSF51430">
    <property type="entry name" value="NAD(P)-linked oxidoreductase"/>
    <property type="match status" value="1"/>
</dbReference>
<dbReference type="KEGG" id="kne:92179459"/>
<organism evidence="8 9">
    <name type="scientific">Kwoniella newhampshirensis</name>
    <dbReference type="NCBI Taxonomy" id="1651941"/>
    <lineage>
        <taxon>Eukaryota</taxon>
        <taxon>Fungi</taxon>
        <taxon>Dikarya</taxon>
        <taxon>Basidiomycota</taxon>
        <taxon>Agaricomycotina</taxon>
        <taxon>Tremellomycetes</taxon>
        <taxon>Tremellales</taxon>
        <taxon>Cryptococcaceae</taxon>
        <taxon>Kwoniella</taxon>
    </lineage>
</organism>
<dbReference type="Proteomes" id="UP001388673">
    <property type="component" value="Unassembled WGS sequence"/>
</dbReference>
<evidence type="ECO:0000256" key="2">
    <source>
        <dbReference type="ARBA" id="ARBA00022857"/>
    </source>
</evidence>
<evidence type="ECO:0000256" key="6">
    <source>
        <dbReference type="PIRSR" id="PIRSR000097-3"/>
    </source>
</evidence>
<dbReference type="EMBL" id="JBCAWK010000004">
    <property type="protein sequence ID" value="KAK8861381.1"/>
    <property type="molecule type" value="Genomic_DNA"/>
</dbReference>
<dbReference type="GeneID" id="92179459"/>
<comment type="caution">
    <text evidence="8">The sequence shown here is derived from an EMBL/GenBank/DDBJ whole genome shotgun (WGS) entry which is preliminary data.</text>
</comment>
<dbReference type="InterPro" id="IPR018170">
    <property type="entry name" value="Aldo/ket_reductase_CS"/>
</dbReference>
<feature type="domain" description="NADP-dependent oxidoreductase" evidence="7">
    <location>
        <begin position="24"/>
        <end position="275"/>
    </location>
</feature>
<dbReference type="PANTHER" id="PTHR43827:SF3">
    <property type="entry name" value="NADP-DEPENDENT OXIDOREDUCTASE DOMAIN-CONTAINING PROTEIN"/>
    <property type="match status" value="1"/>
</dbReference>
<name>A0AAW0Z1J7_9TREE</name>
<dbReference type="InterPro" id="IPR020471">
    <property type="entry name" value="AKR"/>
</dbReference>
<accession>A0AAW0Z1J7</accession>
<proteinExistence type="inferred from homology"/>
<keyword evidence="9" id="KW-1185">Reference proteome</keyword>
<dbReference type="Gene3D" id="3.20.20.100">
    <property type="entry name" value="NADP-dependent oxidoreductase domain"/>
    <property type="match status" value="1"/>
</dbReference>
<gene>
    <name evidence="8" type="ORF">IAR55_002200</name>
</gene>
<evidence type="ECO:0000313" key="9">
    <source>
        <dbReference type="Proteomes" id="UP001388673"/>
    </source>
</evidence>
<keyword evidence="3" id="KW-0560">Oxidoreductase</keyword>
<evidence type="ECO:0000256" key="3">
    <source>
        <dbReference type="ARBA" id="ARBA00023002"/>
    </source>
</evidence>
<evidence type="ECO:0000256" key="1">
    <source>
        <dbReference type="ARBA" id="ARBA00007905"/>
    </source>
</evidence>
<dbReference type="PANTHER" id="PTHR43827">
    <property type="entry name" value="2,5-DIKETO-D-GLUCONIC ACID REDUCTASE"/>
    <property type="match status" value="1"/>
</dbReference>